<dbReference type="CDD" id="cd03364">
    <property type="entry name" value="TOPRIM_DnaG_primases"/>
    <property type="match status" value="1"/>
</dbReference>
<dbReference type="InterPro" id="IPR019475">
    <property type="entry name" value="DNA_primase_DnaB-bd"/>
</dbReference>
<organism evidence="3">
    <name type="scientific">marine metagenome</name>
    <dbReference type="NCBI Taxonomy" id="408172"/>
    <lineage>
        <taxon>unclassified sequences</taxon>
        <taxon>metagenomes</taxon>
        <taxon>ecological metagenomes</taxon>
    </lineage>
</organism>
<dbReference type="PANTHER" id="PTHR30313">
    <property type="entry name" value="DNA PRIMASE"/>
    <property type="match status" value="1"/>
</dbReference>
<dbReference type="InterPro" id="IPR013264">
    <property type="entry name" value="DNAG_N"/>
</dbReference>
<dbReference type="EMBL" id="UINC01061750">
    <property type="protein sequence ID" value="SVB87651.1"/>
    <property type="molecule type" value="Genomic_DNA"/>
</dbReference>
<evidence type="ECO:0000259" key="2">
    <source>
        <dbReference type="PROSITE" id="PS50880"/>
    </source>
</evidence>
<dbReference type="SUPFAM" id="SSF56731">
    <property type="entry name" value="DNA primase core"/>
    <property type="match status" value="1"/>
</dbReference>
<dbReference type="Gene3D" id="3.40.1360.10">
    <property type="match status" value="1"/>
</dbReference>
<accession>A0A382HMC5</accession>
<dbReference type="Pfam" id="PF08275">
    <property type="entry name" value="DNAG_N"/>
    <property type="match status" value="1"/>
</dbReference>
<dbReference type="InterPro" id="IPR037068">
    <property type="entry name" value="DNA_primase_core_N_sf"/>
</dbReference>
<name>A0A382HMC5_9ZZZZ</name>
<dbReference type="Pfam" id="PF10410">
    <property type="entry name" value="DnaB_bind"/>
    <property type="match status" value="1"/>
</dbReference>
<protein>
    <recommendedName>
        <fullName evidence="2">Toprim domain-containing protein</fullName>
    </recommendedName>
</protein>
<gene>
    <name evidence="3" type="ORF">METZ01_LOCUS240505</name>
</gene>
<dbReference type="InterPro" id="IPR050219">
    <property type="entry name" value="DnaG_primase"/>
</dbReference>
<dbReference type="InterPro" id="IPR034151">
    <property type="entry name" value="TOPRIM_DnaG_bac"/>
</dbReference>
<proteinExistence type="predicted"/>
<dbReference type="GO" id="GO:0016779">
    <property type="term" value="F:nucleotidyltransferase activity"/>
    <property type="evidence" value="ECO:0007669"/>
    <property type="project" value="InterPro"/>
</dbReference>
<dbReference type="SMART" id="SM00493">
    <property type="entry name" value="TOPRIM"/>
    <property type="match status" value="1"/>
</dbReference>
<feature type="domain" description="Toprim" evidence="2">
    <location>
        <begin position="67"/>
        <end position="146"/>
    </location>
</feature>
<dbReference type="AlphaFoldDB" id="A0A382HMC5"/>
<feature type="region of interest" description="Disordered" evidence="1">
    <location>
        <begin position="235"/>
        <end position="259"/>
    </location>
</feature>
<dbReference type="InterPro" id="IPR006171">
    <property type="entry name" value="TOPRIM_dom"/>
</dbReference>
<dbReference type="Pfam" id="PF13662">
    <property type="entry name" value="Toprim_4"/>
    <property type="match status" value="1"/>
</dbReference>
<sequence>GQYDFFRARIVFPIFDERGEAVGFGGRKLPDAEGPKYKNTSDRAEIYSKSQILYGLNWAKTEAGRMDELVVCEGYTDVIGCHLAGVERSVATCGTALTPDHARKMARFVKRVVLAFDADGPGQAAAERVYGWESEFGLQFAVADLPAGSDPGDLARSDPEGMQRAIVEARPYLEFRVDRVLERAEMDSLEGRARAATEAMVLVAEHPEELVRDQYVMRIADRCLVSADEVRRLATVGGRNSPSSDQRPDMRSAGGLGGNIPERLTIEHQALRLLIHRPEDLSAWLAPALFADPVAEMAYRALAEIGEFHGARATVDDETADLLGRLAVQDASDDDPKGVVCRLLAQAAERKAVELEARARSSGDLATYQPSIAFLRRSIIDLRETMADLDQVEPLLRWLIDSPENDADG</sequence>
<dbReference type="GO" id="GO:0005737">
    <property type="term" value="C:cytoplasm"/>
    <property type="evidence" value="ECO:0007669"/>
    <property type="project" value="TreeGrafter"/>
</dbReference>
<dbReference type="Gene3D" id="3.90.980.10">
    <property type="entry name" value="DNA primase, catalytic core, N-terminal domain"/>
    <property type="match status" value="1"/>
</dbReference>
<dbReference type="PROSITE" id="PS50880">
    <property type="entry name" value="TOPRIM"/>
    <property type="match status" value="1"/>
</dbReference>
<dbReference type="GO" id="GO:0006269">
    <property type="term" value="P:DNA replication, synthesis of primer"/>
    <property type="evidence" value="ECO:0007669"/>
    <property type="project" value="TreeGrafter"/>
</dbReference>
<dbReference type="PANTHER" id="PTHR30313:SF2">
    <property type="entry name" value="DNA PRIMASE"/>
    <property type="match status" value="1"/>
</dbReference>
<evidence type="ECO:0000313" key="3">
    <source>
        <dbReference type="EMBL" id="SVB87651.1"/>
    </source>
</evidence>
<feature type="non-terminal residue" evidence="3">
    <location>
        <position position="1"/>
    </location>
</feature>
<evidence type="ECO:0000256" key="1">
    <source>
        <dbReference type="SAM" id="MobiDB-lite"/>
    </source>
</evidence>
<reference evidence="3" key="1">
    <citation type="submission" date="2018-05" db="EMBL/GenBank/DDBJ databases">
        <authorList>
            <person name="Lanie J.A."/>
            <person name="Ng W.-L."/>
            <person name="Kazmierczak K.M."/>
            <person name="Andrzejewski T.M."/>
            <person name="Davidsen T.M."/>
            <person name="Wayne K.J."/>
            <person name="Tettelin H."/>
            <person name="Glass J.I."/>
            <person name="Rusch D."/>
            <person name="Podicherti R."/>
            <person name="Tsui H.-C.T."/>
            <person name="Winkler M.E."/>
        </authorList>
    </citation>
    <scope>NUCLEOTIDE SEQUENCE</scope>
</reference>